<dbReference type="EMBL" id="FNBI01000010">
    <property type="protein sequence ID" value="SDG04474.1"/>
    <property type="molecule type" value="Genomic_DNA"/>
</dbReference>
<keyword evidence="4" id="KW-0798">TonB box</keyword>
<dbReference type="InterPro" id="IPR012910">
    <property type="entry name" value="Plug_dom"/>
</dbReference>
<dbReference type="PANTHER" id="PTHR40980">
    <property type="entry name" value="PLUG DOMAIN-CONTAINING PROTEIN"/>
    <property type="match status" value="1"/>
</dbReference>
<feature type="chain" id="PRO_5009242515" evidence="5">
    <location>
        <begin position="29"/>
        <end position="986"/>
    </location>
</feature>
<feature type="domain" description="TonB-dependent receptor-like beta-barrel" evidence="6">
    <location>
        <begin position="484"/>
        <end position="946"/>
    </location>
</feature>
<dbReference type="InterPro" id="IPR036942">
    <property type="entry name" value="Beta-barrel_TonB_sf"/>
</dbReference>
<feature type="domain" description="TonB-dependent receptor plug" evidence="7">
    <location>
        <begin position="90"/>
        <end position="181"/>
    </location>
</feature>
<keyword evidence="5" id="KW-0732">Signal</keyword>
<dbReference type="SUPFAM" id="SSF56935">
    <property type="entry name" value="Porins"/>
    <property type="match status" value="1"/>
</dbReference>
<dbReference type="Gene3D" id="2.170.130.10">
    <property type="entry name" value="TonB-dependent receptor, plug domain"/>
    <property type="match status" value="1"/>
</dbReference>
<dbReference type="Pfam" id="PF07715">
    <property type="entry name" value="Plug"/>
    <property type="match status" value="1"/>
</dbReference>
<reference evidence="8 9" key="1">
    <citation type="submission" date="2016-10" db="EMBL/GenBank/DDBJ databases">
        <authorList>
            <person name="Varghese N."/>
            <person name="Submissions S."/>
        </authorList>
    </citation>
    <scope>NUCLEOTIDE SEQUENCE [LARGE SCALE GENOMIC DNA]</scope>
    <source>
        <strain evidence="8 9">S7-754</strain>
    </source>
</reference>
<keyword evidence="9" id="KW-1185">Reference proteome</keyword>
<evidence type="ECO:0000313" key="8">
    <source>
        <dbReference type="EMBL" id="SDG04474.1"/>
    </source>
</evidence>
<sequence length="986" mass="107284">MSMAIKPFVLGSASLVSLVIAQPVWAQAAPNSGGIPQDLPEQPSDGTVARQEGDAVTADQAAAPASGAVGEEEIVVTGVRGSIIGAINVKRDATQIVDSIVAEDVGKLPDNNVIEALQRVTGVQVTNRTGGEAAGFSIRGLPDALTTMNGRNIFTASGRSFSLQDIPANLVKRIDVYKTRAAEQIETGLAGQVDVFTRRPFDFDGFAISAVARGIYNEQADTFNPNISALVSDRWETGIGDIGVLVNGSYARTKYRDMTVTAGALVPFATTTIPGNAANTCSPSNPNGWVVLERLQPSDCRAPGQALWQPGTDRGLATTPGSTLLVNGQQTPYYLSRDAVFSSDLTGQRERPAVNAAIQWAPNSSSEYTFEFFWNQFKADTYNSLMFSFVDWWGALGPNPLSTVGLYDGSNLVKTRAVGDVFGFNSGDYTRSKTDSFVYALNGKWDVGERGKIVADLSYQTSRFDTQFLAMRLNRTASRIDVDFNAGGGIPSYNFNDNALLLDPAQWNVAEFYDNANRSKGSALTFQVDADYSWDEGFIRKVKAGLRYDDRKAADSVRTQDAGVLGANFATLDRGLQTSNSGFFDGRADVPTSWLNVNGSYLYDNADAIRSLYRARNVGNLRLSDQLALTQVFDINEITMAAYAQADAEVSIFGRPLAIQAGLRYIDVDTDFTFTDRYAVPVLTTGGSQATNRFLPAVTLRYDLTSNFRARFNYGQTLRRPGFADLNPNFQLTGDLTNVGYGTGSGGNVNLRSTVSKNYDAALEWYFERNSLIYGTLFRREIDGLIVPITSLVNVENTGLNTNRFLVTRPENASNGVLKGAELGLTYFPTYLPGVLKGLGFVGSLTVLDSRQNIPQVDLNGNVTGQDQSSFFGVSDFSYNVTAAYDRGPIGARLSYVWRKAFLANNEARLFAGPIGVWRRPESSLDFQLTASITPRLGLTFDAVNLTNSKQQTYYKFENAGNQDQFNLATTLLSRTFAIGLRYSFD</sequence>
<dbReference type="GO" id="GO:0009279">
    <property type="term" value="C:cell outer membrane"/>
    <property type="evidence" value="ECO:0007669"/>
    <property type="project" value="UniProtKB-SubCell"/>
</dbReference>
<keyword evidence="2 4" id="KW-0472">Membrane</keyword>
<keyword evidence="3" id="KW-0998">Cell outer membrane</keyword>
<keyword evidence="8" id="KW-0675">Receptor</keyword>
<organism evidence="8 9">
    <name type="scientific">Sphingomonas carotinifaciens</name>
    <dbReference type="NCBI Taxonomy" id="1166323"/>
    <lineage>
        <taxon>Bacteria</taxon>
        <taxon>Pseudomonadati</taxon>
        <taxon>Pseudomonadota</taxon>
        <taxon>Alphaproteobacteria</taxon>
        <taxon>Sphingomonadales</taxon>
        <taxon>Sphingomonadaceae</taxon>
        <taxon>Sphingomonas</taxon>
    </lineage>
</organism>
<dbReference type="PANTHER" id="PTHR40980:SF3">
    <property type="entry name" value="TONB-DEPENDENT RECEPTOR-LIKE BETA-BARREL DOMAIN-CONTAINING PROTEIN"/>
    <property type="match status" value="1"/>
</dbReference>
<comment type="similarity">
    <text evidence="4">Belongs to the TonB-dependent receptor family.</text>
</comment>
<dbReference type="InterPro" id="IPR037066">
    <property type="entry name" value="Plug_dom_sf"/>
</dbReference>
<proteinExistence type="inferred from homology"/>
<evidence type="ECO:0000256" key="5">
    <source>
        <dbReference type="SAM" id="SignalP"/>
    </source>
</evidence>
<evidence type="ECO:0000259" key="6">
    <source>
        <dbReference type="Pfam" id="PF00593"/>
    </source>
</evidence>
<protein>
    <submittedName>
        <fullName evidence="8">TonB-dependent receptor</fullName>
    </submittedName>
</protein>
<dbReference type="NCBIfam" id="TIGR01782">
    <property type="entry name" value="TonB-Xanth-Caul"/>
    <property type="match status" value="1"/>
</dbReference>
<dbReference type="Gene3D" id="2.40.170.20">
    <property type="entry name" value="TonB-dependent receptor, beta-barrel domain"/>
    <property type="match status" value="1"/>
</dbReference>
<evidence type="ECO:0000259" key="7">
    <source>
        <dbReference type="Pfam" id="PF07715"/>
    </source>
</evidence>
<gene>
    <name evidence="8" type="ORF">SAMN05216557_1101</name>
</gene>
<feature type="signal peptide" evidence="5">
    <location>
        <begin position="1"/>
        <end position="28"/>
    </location>
</feature>
<evidence type="ECO:0000313" key="9">
    <source>
        <dbReference type="Proteomes" id="UP000323502"/>
    </source>
</evidence>
<name>A0A1G7R190_9SPHN</name>
<dbReference type="AlphaFoldDB" id="A0A1G7R190"/>
<comment type="subcellular location">
    <subcellularLocation>
        <location evidence="1 4">Cell outer membrane</location>
    </subcellularLocation>
</comment>
<dbReference type="InterPro" id="IPR000531">
    <property type="entry name" value="Beta-barrel_TonB"/>
</dbReference>
<accession>A0A1G7R190</accession>
<evidence type="ECO:0000256" key="1">
    <source>
        <dbReference type="ARBA" id="ARBA00004442"/>
    </source>
</evidence>
<evidence type="ECO:0000256" key="4">
    <source>
        <dbReference type="RuleBase" id="RU003357"/>
    </source>
</evidence>
<evidence type="ECO:0000256" key="2">
    <source>
        <dbReference type="ARBA" id="ARBA00023136"/>
    </source>
</evidence>
<evidence type="ECO:0000256" key="3">
    <source>
        <dbReference type="ARBA" id="ARBA00023237"/>
    </source>
</evidence>
<dbReference type="Proteomes" id="UP000323502">
    <property type="component" value="Unassembled WGS sequence"/>
</dbReference>
<dbReference type="InterPro" id="IPR010104">
    <property type="entry name" value="TonB_rcpt_bac"/>
</dbReference>
<dbReference type="Pfam" id="PF00593">
    <property type="entry name" value="TonB_dep_Rec_b-barrel"/>
    <property type="match status" value="1"/>
</dbReference>